<feature type="domain" description="p-hydroxybenzoic acid efflux pump subunit AaeA-like beta-barrel" evidence="5">
    <location>
        <begin position="279"/>
        <end position="371"/>
    </location>
</feature>
<dbReference type="InterPro" id="IPR058634">
    <property type="entry name" value="AaeA-lik-b-barrel"/>
</dbReference>
<feature type="coiled-coil region" evidence="1">
    <location>
        <begin position="118"/>
        <end position="152"/>
    </location>
</feature>
<dbReference type="PANTHER" id="PTHR30386">
    <property type="entry name" value="MEMBRANE FUSION SUBUNIT OF EMRAB-TOLC MULTIDRUG EFFLUX PUMP"/>
    <property type="match status" value="1"/>
</dbReference>
<dbReference type="SUPFAM" id="SSF111369">
    <property type="entry name" value="HlyD-like secretion proteins"/>
    <property type="match status" value="2"/>
</dbReference>
<keyword evidence="7" id="KW-1185">Reference proteome</keyword>
<dbReference type="Pfam" id="PF25917">
    <property type="entry name" value="BSH_RND"/>
    <property type="match status" value="1"/>
</dbReference>
<dbReference type="EMBL" id="CP117268">
    <property type="protein sequence ID" value="WFS25891.1"/>
    <property type="molecule type" value="Genomic_DNA"/>
</dbReference>
<evidence type="ECO:0000259" key="4">
    <source>
        <dbReference type="Pfam" id="PF25917"/>
    </source>
</evidence>
<keyword evidence="3" id="KW-0472">Membrane</keyword>
<protein>
    <submittedName>
        <fullName evidence="6">HlyD family secretion protein</fullName>
    </submittedName>
</protein>
<organism evidence="6 7">
    <name type="scientific">Rhizobium rhododendri</name>
    <dbReference type="NCBI Taxonomy" id="2506430"/>
    <lineage>
        <taxon>Bacteria</taxon>
        <taxon>Pseudomonadati</taxon>
        <taxon>Pseudomonadota</taxon>
        <taxon>Alphaproteobacteria</taxon>
        <taxon>Hyphomicrobiales</taxon>
        <taxon>Rhizobiaceae</taxon>
        <taxon>Rhizobium/Agrobacterium group</taxon>
        <taxon>Rhizobium</taxon>
    </lineage>
</organism>
<dbReference type="InterPro" id="IPR058625">
    <property type="entry name" value="MdtA-like_BSH"/>
</dbReference>
<feature type="region of interest" description="Disordered" evidence="2">
    <location>
        <begin position="1"/>
        <end position="31"/>
    </location>
</feature>
<keyword evidence="6" id="KW-0614">Plasmid</keyword>
<dbReference type="PANTHER" id="PTHR30386:SF24">
    <property type="entry name" value="MULTIDRUG RESISTANCE EFFLUX PUMP"/>
    <property type="match status" value="1"/>
</dbReference>
<evidence type="ECO:0000313" key="7">
    <source>
        <dbReference type="Proteomes" id="UP000318939"/>
    </source>
</evidence>
<name>A0ABY8IQ89_9HYPH</name>
<dbReference type="Gene3D" id="1.10.287.470">
    <property type="entry name" value="Helix hairpin bin"/>
    <property type="match status" value="2"/>
</dbReference>
<evidence type="ECO:0000256" key="3">
    <source>
        <dbReference type="SAM" id="Phobius"/>
    </source>
</evidence>
<dbReference type="Gene3D" id="2.40.50.100">
    <property type="match status" value="1"/>
</dbReference>
<feature type="coiled-coil region" evidence="1">
    <location>
        <begin position="205"/>
        <end position="239"/>
    </location>
</feature>
<gene>
    <name evidence="6" type="ORF">PR018_20445</name>
</gene>
<reference evidence="6 7" key="2">
    <citation type="journal article" date="2023" name="MicrobiologyOpen">
        <title>Genomics of the tumorigenes clade of the family Rhizobiaceae and description of Rhizobium rhododendri sp. nov.</title>
        <authorList>
            <person name="Kuzmanovic N."/>
            <person name="diCenzo G.C."/>
            <person name="Bunk B."/>
            <person name="Sproeer C."/>
            <person name="Fruehling A."/>
            <person name="Neumann-Schaal M."/>
            <person name="Overmann J."/>
            <person name="Smalla K."/>
        </authorList>
    </citation>
    <scope>NUCLEOTIDE SEQUENCE [LARGE SCALE GENOMIC DNA]</scope>
    <source>
        <strain evidence="7">rho-6.2</strain>
        <plasmid evidence="6 7">unnamed1</plasmid>
    </source>
</reference>
<feature type="domain" description="Multidrug resistance protein MdtA-like barrel-sandwich hybrid" evidence="4">
    <location>
        <begin position="78"/>
        <end position="272"/>
    </location>
</feature>
<evidence type="ECO:0000313" key="6">
    <source>
        <dbReference type="EMBL" id="WFS25891.1"/>
    </source>
</evidence>
<accession>A0ABY8IQ89</accession>
<dbReference type="RefSeq" id="WP_202617241.1">
    <property type="nucleotide sequence ID" value="NZ_CP117268.1"/>
</dbReference>
<dbReference type="InterPro" id="IPR050739">
    <property type="entry name" value="MFP"/>
</dbReference>
<proteinExistence type="predicted"/>
<evidence type="ECO:0000256" key="2">
    <source>
        <dbReference type="SAM" id="MobiDB-lite"/>
    </source>
</evidence>
<feature type="compositionally biased region" description="Basic and acidic residues" evidence="2">
    <location>
        <begin position="10"/>
        <end position="21"/>
    </location>
</feature>
<geneLocation type="plasmid" evidence="6 7">
    <name>unnamed1</name>
</geneLocation>
<dbReference type="Pfam" id="PF25963">
    <property type="entry name" value="Beta-barrel_AAEA"/>
    <property type="match status" value="1"/>
</dbReference>
<reference evidence="6 7" key="1">
    <citation type="journal article" date="2019" name="Phytopathology">
        <title>A Novel Group of Rhizobium tumorigenes-Like Agrobacteria Associated with Crown Gall Disease of Rhododendron and Blueberry.</title>
        <authorList>
            <person name="Kuzmanovic N."/>
            <person name="Behrens P."/>
            <person name="Idczak E."/>
            <person name="Wagner S."/>
            <person name="Gotz M."/>
            <person name="Sproer C."/>
            <person name="Bunk B."/>
            <person name="Overmann J."/>
            <person name="Smalla K."/>
        </authorList>
    </citation>
    <scope>NUCLEOTIDE SEQUENCE [LARGE SCALE GENOMIC DNA]</scope>
    <source>
        <strain evidence="7">rho-6.2</strain>
    </source>
</reference>
<sequence>MLAQVNAMQVEKENDTSREPPGEVFKPSKNPEQKRRIKRILLTVAILAMIGGGIWFLRYWTVGRFLQSTNDAFLQADQTTVSPKVQGYVEQVYVVANQKVAVGDRLLKIEPRNYEAKVAQAQAGVESSKADLARAQAEAKRQISSVGQAEAQLLSVRTQAQFAQSQVDRYQSLGRAGATSNEQIATYTSQRDQQAAQVKVSEASLASAKEAINTTEAAVRQAEAAVRQSEAQLATVELDLDATEITAPIAGVVGDKSVAVGQYVSAGTRLMTLVPVKDIYLVANFKETQVESMRVGQPARISVDAISSGTLDGEVESFSPGTGAQFALIPTENATGNFTKIVQRIPVRIKIEANANPHNVLVPGLSVSVEVDTHGITDGKDNAVELSQ</sequence>
<keyword evidence="1" id="KW-0175">Coiled coil</keyword>
<dbReference type="Gene3D" id="2.40.30.170">
    <property type="match status" value="1"/>
</dbReference>
<keyword evidence="3" id="KW-0812">Transmembrane</keyword>
<feature type="transmembrane region" description="Helical" evidence="3">
    <location>
        <begin position="40"/>
        <end position="60"/>
    </location>
</feature>
<keyword evidence="3" id="KW-1133">Transmembrane helix</keyword>
<evidence type="ECO:0000256" key="1">
    <source>
        <dbReference type="SAM" id="Coils"/>
    </source>
</evidence>
<evidence type="ECO:0000259" key="5">
    <source>
        <dbReference type="Pfam" id="PF25963"/>
    </source>
</evidence>
<dbReference type="Proteomes" id="UP000318939">
    <property type="component" value="Plasmid unnamed1"/>
</dbReference>